<feature type="region of interest" description="Disordered" evidence="1">
    <location>
        <begin position="632"/>
        <end position="654"/>
    </location>
</feature>
<feature type="compositionally biased region" description="Low complexity" evidence="1">
    <location>
        <begin position="406"/>
        <end position="428"/>
    </location>
</feature>
<evidence type="ECO:0000256" key="1">
    <source>
        <dbReference type="SAM" id="MobiDB-lite"/>
    </source>
</evidence>
<feature type="compositionally biased region" description="Basic and acidic residues" evidence="1">
    <location>
        <begin position="439"/>
        <end position="470"/>
    </location>
</feature>
<name>A0ABR4CN12_9HELO</name>
<dbReference type="EMBL" id="JAZHXI010000005">
    <property type="protein sequence ID" value="KAL2071325.1"/>
    <property type="molecule type" value="Genomic_DNA"/>
</dbReference>
<accession>A0ABR4CN12</accession>
<organism evidence="3 4">
    <name type="scientific">Oculimacula yallundae</name>
    <dbReference type="NCBI Taxonomy" id="86028"/>
    <lineage>
        <taxon>Eukaryota</taxon>
        <taxon>Fungi</taxon>
        <taxon>Dikarya</taxon>
        <taxon>Ascomycota</taxon>
        <taxon>Pezizomycotina</taxon>
        <taxon>Leotiomycetes</taxon>
        <taxon>Helotiales</taxon>
        <taxon>Ploettnerulaceae</taxon>
        <taxon>Oculimacula</taxon>
    </lineage>
</organism>
<dbReference type="InterPro" id="IPR001810">
    <property type="entry name" value="F-box_dom"/>
</dbReference>
<dbReference type="PROSITE" id="PS50181">
    <property type="entry name" value="FBOX"/>
    <property type="match status" value="1"/>
</dbReference>
<proteinExistence type="predicted"/>
<feature type="compositionally biased region" description="Polar residues" evidence="1">
    <location>
        <begin position="473"/>
        <end position="482"/>
    </location>
</feature>
<dbReference type="Proteomes" id="UP001595075">
    <property type="component" value="Unassembled WGS sequence"/>
</dbReference>
<feature type="domain" description="F-box" evidence="2">
    <location>
        <begin position="1"/>
        <end position="47"/>
    </location>
</feature>
<sequence>MCGLGSLPYEVLANVAHNLSFDDIFSLGLTHRDFLFLLTEERICKSFVQNKIKYSNEALTALENGGGNARALRIAAKRRDAIATAYPFVVATIGFCDAYVYHKGILCYTLDDRIRILDIHHSADEEYVISIPGLLTAALSDICDNSAGKFKCLYYSDGILSCLYDACNEDSPVWLIAFHMKSKRILVTHELESTDKIFVRHNAQYLYYGTHSEIGTDGYKKWVIHGYEYKARKWYDHKVHLPDMVGSEIGSTICFEIYKDHFYALSNQTSFEVEEIDWTSFYHCIRFPLNSPCRDLEERTDNESMWRRQHQEGPIDDRWTSLHLDENETTGELRIVEARKEWYKGCSKSQRTYYTTDIIFPVLVKDDEDFDNLPDASLQDTSFVMPTTSWVTTASSDESIAAEAPSSSVTVSSTVTGSSGSATASTVGLSMPDIQDTSRFPDEPITKMIRKDDNPHHMHAPERLPERTHPGNDGSTQPTHTLAKSRIRTYHTSCNTFLDLVDDPHPDDWRGEQRLRLRAGSRKLGPPLRDTTGLIRKPDHNINIALEEMYKVPPISYWPKAQDLLQPNEHDDEIYKLMNPPSHLGNVEGTMDERSLVYLTGAYGQPQALIFVGFDPSINLVGVKQWGGLSKKQKGVGEGPHVDGRATGCSSHSASLGWEEGEERMLGGDVDEAHRTVSIDAKGKGKAVSGSNEYMRHTSAGYANINVFKNSATYGFEDYGHNDWVWQEGAMYRDIGLGLYFGMHPVKSSDVVV</sequence>
<evidence type="ECO:0000259" key="2">
    <source>
        <dbReference type="PROSITE" id="PS50181"/>
    </source>
</evidence>
<comment type="caution">
    <text evidence="3">The sequence shown here is derived from an EMBL/GenBank/DDBJ whole genome shotgun (WGS) entry which is preliminary data.</text>
</comment>
<keyword evidence="4" id="KW-1185">Reference proteome</keyword>
<gene>
    <name evidence="3" type="ORF">VTL71DRAFT_12560</name>
</gene>
<reference evidence="3 4" key="1">
    <citation type="journal article" date="2024" name="Commun. Biol.">
        <title>Comparative genomic analysis of thermophilic fungi reveals convergent evolutionary adaptations and gene losses.</title>
        <authorList>
            <person name="Steindorff A.S."/>
            <person name="Aguilar-Pontes M.V."/>
            <person name="Robinson A.J."/>
            <person name="Andreopoulos B."/>
            <person name="LaButti K."/>
            <person name="Kuo A."/>
            <person name="Mondo S."/>
            <person name="Riley R."/>
            <person name="Otillar R."/>
            <person name="Haridas S."/>
            <person name="Lipzen A."/>
            <person name="Grimwood J."/>
            <person name="Schmutz J."/>
            <person name="Clum A."/>
            <person name="Reid I.D."/>
            <person name="Moisan M.C."/>
            <person name="Butler G."/>
            <person name="Nguyen T.T.M."/>
            <person name="Dewar K."/>
            <person name="Conant G."/>
            <person name="Drula E."/>
            <person name="Henrissat B."/>
            <person name="Hansel C."/>
            <person name="Singer S."/>
            <person name="Hutchinson M.I."/>
            <person name="de Vries R.P."/>
            <person name="Natvig D.O."/>
            <person name="Powell A.J."/>
            <person name="Tsang A."/>
            <person name="Grigoriev I.V."/>
        </authorList>
    </citation>
    <scope>NUCLEOTIDE SEQUENCE [LARGE SCALE GENOMIC DNA]</scope>
    <source>
        <strain evidence="3 4">CBS 494.80</strain>
    </source>
</reference>
<evidence type="ECO:0000313" key="3">
    <source>
        <dbReference type="EMBL" id="KAL2071325.1"/>
    </source>
</evidence>
<evidence type="ECO:0000313" key="4">
    <source>
        <dbReference type="Proteomes" id="UP001595075"/>
    </source>
</evidence>
<protein>
    <recommendedName>
        <fullName evidence="2">F-box domain-containing protein</fullName>
    </recommendedName>
</protein>
<feature type="region of interest" description="Disordered" evidence="1">
    <location>
        <begin position="397"/>
        <end position="482"/>
    </location>
</feature>